<evidence type="ECO:0008006" key="5">
    <source>
        <dbReference type="Google" id="ProtNLM"/>
    </source>
</evidence>
<sequence>MTGGDRNSQLRDWRNKYVALNQASLQWLLDRPALPGGWLNTKVNSLTLADYGPDDGLRAPQFTYGWIQGRGLEALVTHADYLQAEAPDLAARAMDRARALYDSLAALYAEYGNGYFLYDGARIPVHMDATGQAHRQLSGAGFATYSQAFMLKGLIAAAQRFDTPREATWRGHMQVLIADLEKGRFIQNERQPLDAAALAGERENYGPRMILLGAAALLQELGHGSDAAFGNRFIDHVLNRHMDAKTHLLRDEPDGELCNPGHAIEFFGFALDFVAADDPRIPQLLQGLQASCEAGFHGPGIGIAVSVKTGAVLEPHFPWWTLPETIRATALAYERNGDARFIEFWHRADSAFWQNYLRSDAPMAFQNRDWTGPVDRVPATPDLDPLYHTGLSLLGAIRAVDRLTR</sequence>
<dbReference type="AlphaFoldDB" id="A0A5B8LRM3"/>
<accession>A0A5B8LRM3</accession>
<name>A0A5B8LRM3_9HYPH</name>
<dbReference type="KEGG" id="dea:FPZ08_07285"/>
<keyword evidence="2" id="KW-0413">Isomerase</keyword>
<evidence type="ECO:0000256" key="2">
    <source>
        <dbReference type="ARBA" id="ARBA00023235"/>
    </source>
</evidence>
<dbReference type="InterPro" id="IPR010819">
    <property type="entry name" value="AGE/CE"/>
</dbReference>
<dbReference type="Gene3D" id="1.50.10.10">
    <property type="match status" value="1"/>
</dbReference>
<dbReference type="RefSeq" id="WP_146289358.1">
    <property type="nucleotide sequence ID" value="NZ_CP042304.1"/>
</dbReference>
<gene>
    <name evidence="3" type="ORF">FPZ08_07285</name>
</gene>
<dbReference type="SUPFAM" id="SSF48208">
    <property type="entry name" value="Six-hairpin glycosidases"/>
    <property type="match status" value="1"/>
</dbReference>
<organism evidence="3 4">
    <name type="scientific">Devosia ginsengisoli</name>
    <dbReference type="NCBI Taxonomy" id="400770"/>
    <lineage>
        <taxon>Bacteria</taxon>
        <taxon>Pseudomonadati</taxon>
        <taxon>Pseudomonadota</taxon>
        <taxon>Alphaproteobacteria</taxon>
        <taxon>Hyphomicrobiales</taxon>
        <taxon>Devosiaceae</taxon>
        <taxon>Devosia</taxon>
    </lineage>
</organism>
<dbReference type="EMBL" id="CP042304">
    <property type="protein sequence ID" value="QDZ10571.1"/>
    <property type="molecule type" value="Genomic_DNA"/>
</dbReference>
<dbReference type="InterPro" id="IPR008928">
    <property type="entry name" value="6-hairpin_glycosidase_sf"/>
</dbReference>
<dbReference type="GO" id="GO:0016853">
    <property type="term" value="F:isomerase activity"/>
    <property type="evidence" value="ECO:0007669"/>
    <property type="project" value="UniProtKB-KW"/>
</dbReference>
<dbReference type="InterPro" id="IPR012341">
    <property type="entry name" value="6hp_glycosidase-like_sf"/>
</dbReference>
<reference evidence="3 4" key="1">
    <citation type="submission" date="2019-07" db="EMBL/GenBank/DDBJ databases">
        <title>Full genome sequence of Devosia sp. Gsoil 520.</title>
        <authorList>
            <person name="Im W.-T."/>
        </authorList>
    </citation>
    <scope>NUCLEOTIDE SEQUENCE [LARGE SCALE GENOMIC DNA]</scope>
    <source>
        <strain evidence="3 4">Gsoil 520</strain>
    </source>
</reference>
<evidence type="ECO:0000313" key="3">
    <source>
        <dbReference type="EMBL" id="QDZ10571.1"/>
    </source>
</evidence>
<dbReference type="Proteomes" id="UP000315364">
    <property type="component" value="Chromosome"/>
</dbReference>
<dbReference type="GO" id="GO:0005975">
    <property type="term" value="P:carbohydrate metabolic process"/>
    <property type="evidence" value="ECO:0007669"/>
    <property type="project" value="InterPro"/>
</dbReference>
<protein>
    <recommendedName>
        <fullName evidence="5">AGE family epimerase/isomerase</fullName>
    </recommendedName>
</protein>
<evidence type="ECO:0000256" key="1">
    <source>
        <dbReference type="ARBA" id="ARBA00008558"/>
    </source>
</evidence>
<comment type="similarity">
    <text evidence="1">Belongs to the N-acylglucosamine 2-epimerase family.</text>
</comment>
<keyword evidence="4" id="KW-1185">Reference proteome</keyword>
<dbReference type="Pfam" id="PF07221">
    <property type="entry name" value="GlcNAc_2-epim"/>
    <property type="match status" value="1"/>
</dbReference>
<proteinExistence type="inferred from homology"/>
<dbReference type="OrthoDB" id="7800341at2"/>
<evidence type="ECO:0000313" key="4">
    <source>
        <dbReference type="Proteomes" id="UP000315364"/>
    </source>
</evidence>